<reference evidence="8" key="1">
    <citation type="journal article" date="2023" name="G3 (Bethesda)">
        <title>Whole genome assembly and annotation of the endangered Caribbean coral Acropora cervicornis.</title>
        <authorList>
            <person name="Selwyn J.D."/>
            <person name="Vollmer S.V."/>
        </authorList>
    </citation>
    <scope>NUCLEOTIDE SEQUENCE</scope>
    <source>
        <strain evidence="8">K2</strain>
    </source>
</reference>
<feature type="transmembrane region" description="Helical" evidence="4">
    <location>
        <begin position="1014"/>
        <end position="1038"/>
    </location>
</feature>
<feature type="domain" description="VWFA" evidence="7">
    <location>
        <begin position="303"/>
        <end position="490"/>
    </location>
</feature>
<dbReference type="PROSITE" id="PS50092">
    <property type="entry name" value="TSP1"/>
    <property type="match status" value="3"/>
</dbReference>
<dbReference type="CDD" id="cd00057">
    <property type="entry name" value="FA58C"/>
    <property type="match status" value="1"/>
</dbReference>
<dbReference type="InterPro" id="IPR000884">
    <property type="entry name" value="TSP1_rpt"/>
</dbReference>
<dbReference type="PRINTS" id="PR01705">
    <property type="entry name" value="TSP1REPEAT"/>
</dbReference>
<organism evidence="8 9">
    <name type="scientific">Acropora cervicornis</name>
    <name type="common">Staghorn coral</name>
    <dbReference type="NCBI Taxonomy" id="6130"/>
    <lineage>
        <taxon>Eukaryota</taxon>
        <taxon>Metazoa</taxon>
        <taxon>Cnidaria</taxon>
        <taxon>Anthozoa</taxon>
        <taxon>Hexacorallia</taxon>
        <taxon>Scleractinia</taxon>
        <taxon>Astrocoeniina</taxon>
        <taxon>Acroporidae</taxon>
        <taxon>Acropora</taxon>
    </lineage>
</organism>
<dbReference type="CDD" id="cd00198">
    <property type="entry name" value="vWFA"/>
    <property type="match status" value="1"/>
</dbReference>
<accession>A0AAD9Q6F9</accession>
<evidence type="ECO:0000256" key="2">
    <source>
        <dbReference type="ARBA" id="ARBA00023157"/>
    </source>
</evidence>
<evidence type="ECO:0000313" key="8">
    <source>
        <dbReference type="EMBL" id="KAK2555566.1"/>
    </source>
</evidence>
<evidence type="ECO:0000259" key="6">
    <source>
        <dbReference type="PROSITE" id="PS50022"/>
    </source>
</evidence>
<dbReference type="Pfam" id="PF00092">
    <property type="entry name" value="VWA"/>
    <property type="match status" value="2"/>
</dbReference>
<dbReference type="InterPro" id="IPR000421">
    <property type="entry name" value="FA58C"/>
</dbReference>
<dbReference type="Gene3D" id="2.60.120.260">
    <property type="entry name" value="Galactose-binding domain-like"/>
    <property type="match status" value="2"/>
</dbReference>
<dbReference type="FunFam" id="2.20.100.10:FF:000001">
    <property type="entry name" value="semaphorin-5A isoform X1"/>
    <property type="match status" value="1"/>
</dbReference>
<dbReference type="SUPFAM" id="SSF53300">
    <property type="entry name" value="vWA-like"/>
    <property type="match status" value="3"/>
</dbReference>
<keyword evidence="1" id="KW-0677">Repeat</keyword>
<feature type="domain" description="F5/8 type C" evidence="6">
    <location>
        <begin position="843"/>
        <end position="993"/>
    </location>
</feature>
<dbReference type="SUPFAM" id="SSF49785">
    <property type="entry name" value="Galactose-binding domain-like"/>
    <property type="match status" value="2"/>
</dbReference>
<sequence length="1354" mass="147844">MMLSSEFCKLTLAIWMFVAVAKLKSAAACTSLIANNGNVKFSASTSAVGPGFPHVNSNDVWCASVINDEQYLQVDLGFNLYMDYVIVQGMSHSNRSVSQYYLMTSTDNDNYEEILISGRNRRKAFYGPFFDGDIGASENLSTPIEARYVRFNPQEPMIQNENHLCMRVDILSCGNVPSPVDGGLSEWSDWSPCPGGCTSITSRRRTCTEPAPAFGGAQCDAYKAEDQRCPGDCNARVDGSWSSWSAWSACSEPCGVGVASRERFCNNPPPSPDGSDCPGSGMQTRDCFQQNCTSDQTGIPNIDLLFAISVGSNESNQTYSLVKSTIKEFIDKYGVGNVRYSIILYSDSVLRVVTFNRTFQPSAEELKASLDAETPSGGVPDLAQALQETSRIFNETMDRPTANKALVIITDKNSGNDKDTLVTAVRPLEDEGIIPEIDVGFAITATSISSKVIFNLKLETIDAINKRYKGYSVNFSIIVYGSVRETRLSLADARVNHEQLIADVSQLASSSLDLTTALVRAENLFRSLGRPGAKKIFVPLTDTGNGNEVIAAGDILRRHGIILLSIKRTGNIMNSVTITHIDYLGTPSVITGRPVVIAETIIYKALQVNIPLIDLTFAVSTTSVQADRTNYLIKRTINSIVLQYGVSRIHYSVIFFGSVATTYFDFSNAPPDQHDLVRAVSHLPKGEGSPDLLEALKEARRVYELRQVRPNARRFLVVIMDNASVSNENDLKSAVNDLVNNSIFIIGVGIGTGINPTDLNIITREVQHTLIVGVNKSPGELAGDIMDIIELGIRTAGFSNWGWWTACSRTCRSNGISGTQTRRRVCINPALGCEGVTVQTRECNTENCQGCEERALPGVDSYKASSGTDTAALARLNSSNPALSEKAWCPDPADSNVFVQVDLGELVLTTQVATKGEELSNAFVTSFFVTLSADALNFFDFEVDGVRQVFVGNTDPTNVVFNNLNSSSPVRYVRFHPITFQLRPCMQVSVFGCTADTSPEANELSSVSNIGTGVLIALWVLAGVLSLLLLLACVYYCCCHVCCARGKKRRGLTYLIEEELGDNRWVLMPSGVGAPSNPVQSEIQEVTVDMTAETGKPSGVIHFGVEANETKENAVTKEVVHSETPVYSDEVLAINSNSNTMSSRSNDSEHGSSYSNQMSMTSGTTNSRRSSNGSESRRKAGHSNAGLMGTFDWLTKKGKSSIRAHGKNMTKFENTDELESVDYDMFEKPSSTTQARGTEQSRTMPQSAQELENTIATVEAGRERHGSFVNPLGSEQIYVEEQEFTRERNMYILEEWMKTAESEGNPAQANSVDEAIYSEVGAQLNRDYDPTYLEVGSQLHMEDDPTYSVVGSQL</sequence>
<dbReference type="Pfam" id="PF00754">
    <property type="entry name" value="F5_F8_type_C"/>
    <property type="match status" value="2"/>
</dbReference>
<evidence type="ECO:0000256" key="5">
    <source>
        <dbReference type="SAM" id="SignalP"/>
    </source>
</evidence>
<dbReference type="SUPFAM" id="SSF82895">
    <property type="entry name" value="TSP-1 type 1 repeat"/>
    <property type="match status" value="3"/>
</dbReference>
<dbReference type="PANTHER" id="PTHR22906:SF21">
    <property type="entry name" value="SEMA DOMAIN-CONTAINING PROTEIN"/>
    <property type="match status" value="1"/>
</dbReference>
<name>A0AAD9Q6F9_ACRCE</name>
<dbReference type="Gene3D" id="3.40.50.410">
    <property type="entry name" value="von Willebrand factor, type A domain"/>
    <property type="match status" value="3"/>
</dbReference>
<feature type="compositionally biased region" description="Low complexity" evidence="3">
    <location>
        <begin position="1158"/>
        <end position="1174"/>
    </location>
</feature>
<dbReference type="SMART" id="SM00231">
    <property type="entry name" value="FA58C"/>
    <property type="match status" value="2"/>
</dbReference>
<dbReference type="InterPro" id="IPR052065">
    <property type="entry name" value="Compl_asym_regulator"/>
</dbReference>
<dbReference type="PANTHER" id="PTHR22906">
    <property type="entry name" value="PROPERDIN"/>
    <property type="match status" value="1"/>
</dbReference>
<evidence type="ECO:0000256" key="1">
    <source>
        <dbReference type="ARBA" id="ARBA00022737"/>
    </source>
</evidence>
<feature type="region of interest" description="Disordered" evidence="3">
    <location>
        <begin position="1138"/>
        <end position="1188"/>
    </location>
</feature>
<feature type="signal peptide" evidence="5">
    <location>
        <begin position="1"/>
        <end position="28"/>
    </location>
</feature>
<feature type="domain" description="F5/8 type C" evidence="6">
    <location>
        <begin position="21"/>
        <end position="173"/>
    </location>
</feature>
<dbReference type="PROSITE" id="PS50022">
    <property type="entry name" value="FA58C_3"/>
    <property type="match status" value="2"/>
</dbReference>
<dbReference type="EMBL" id="JARQWQ010000061">
    <property type="protein sequence ID" value="KAK2555566.1"/>
    <property type="molecule type" value="Genomic_DNA"/>
</dbReference>
<dbReference type="PROSITE" id="PS50234">
    <property type="entry name" value="VWFA"/>
    <property type="match status" value="2"/>
</dbReference>
<protein>
    <submittedName>
        <fullName evidence="8">Coadhesin</fullName>
    </submittedName>
</protein>
<keyword evidence="4" id="KW-1133">Transmembrane helix</keyword>
<dbReference type="Proteomes" id="UP001249851">
    <property type="component" value="Unassembled WGS sequence"/>
</dbReference>
<dbReference type="SMART" id="SM00327">
    <property type="entry name" value="VWA"/>
    <property type="match status" value="2"/>
</dbReference>
<feature type="region of interest" description="Disordered" evidence="3">
    <location>
        <begin position="1230"/>
        <end position="1249"/>
    </location>
</feature>
<dbReference type="InterPro" id="IPR008979">
    <property type="entry name" value="Galactose-bd-like_sf"/>
</dbReference>
<reference evidence="8" key="2">
    <citation type="journal article" date="2023" name="Science">
        <title>Genomic signatures of disease resistance in endangered staghorn corals.</title>
        <authorList>
            <person name="Vollmer S.V."/>
            <person name="Selwyn J.D."/>
            <person name="Despard B.A."/>
            <person name="Roesel C.L."/>
        </authorList>
    </citation>
    <scope>NUCLEOTIDE SEQUENCE</scope>
    <source>
        <strain evidence="8">K2</strain>
    </source>
</reference>
<comment type="caution">
    <text evidence="8">The sequence shown here is derived from an EMBL/GenBank/DDBJ whole genome shotgun (WGS) entry which is preliminary data.</text>
</comment>
<keyword evidence="9" id="KW-1185">Reference proteome</keyword>
<dbReference type="InterPro" id="IPR002035">
    <property type="entry name" value="VWF_A"/>
</dbReference>
<evidence type="ECO:0000313" key="9">
    <source>
        <dbReference type="Proteomes" id="UP001249851"/>
    </source>
</evidence>
<feature type="domain" description="VWFA" evidence="7">
    <location>
        <begin position="614"/>
        <end position="789"/>
    </location>
</feature>
<gene>
    <name evidence="8" type="ORF">P5673_022579</name>
</gene>
<keyword evidence="4" id="KW-0812">Transmembrane</keyword>
<evidence type="ECO:0000256" key="4">
    <source>
        <dbReference type="SAM" id="Phobius"/>
    </source>
</evidence>
<feature type="chain" id="PRO_5042063528" evidence="5">
    <location>
        <begin position="29"/>
        <end position="1354"/>
    </location>
</feature>
<dbReference type="Gene3D" id="2.20.100.10">
    <property type="entry name" value="Thrombospondin type-1 (TSP1) repeat"/>
    <property type="match status" value="3"/>
</dbReference>
<keyword evidence="2" id="KW-1015">Disulfide bond</keyword>
<keyword evidence="4" id="KW-0472">Membrane</keyword>
<dbReference type="InterPro" id="IPR036465">
    <property type="entry name" value="vWFA_dom_sf"/>
</dbReference>
<dbReference type="InterPro" id="IPR036383">
    <property type="entry name" value="TSP1_rpt_sf"/>
</dbReference>
<evidence type="ECO:0000256" key="3">
    <source>
        <dbReference type="SAM" id="MobiDB-lite"/>
    </source>
</evidence>
<keyword evidence="5" id="KW-0732">Signal</keyword>
<dbReference type="Pfam" id="PF00090">
    <property type="entry name" value="TSP_1"/>
    <property type="match status" value="3"/>
</dbReference>
<proteinExistence type="predicted"/>
<evidence type="ECO:0000259" key="7">
    <source>
        <dbReference type="PROSITE" id="PS50234"/>
    </source>
</evidence>
<dbReference type="SMART" id="SM00209">
    <property type="entry name" value="TSP1"/>
    <property type="match status" value="3"/>
</dbReference>